<dbReference type="GO" id="GO:0005975">
    <property type="term" value="P:carbohydrate metabolic process"/>
    <property type="evidence" value="ECO:0007669"/>
    <property type="project" value="InterPro"/>
</dbReference>
<dbReference type="InterPro" id="IPR017853">
    <property type="entry name" value="GH"/>
</dbReference>
<dbReference type="KEGG" id="puo:RZN69_18525"/>
<sequence>MANAESEWEQLLDSLNDRREVLAHMISDAQELEMATEYAETSALVIDLFIAAAAQDKKNPERVREIFSNLWFYDRFDPKYTTELPERELRACIAVADHAIDELQKQLDHELELRPTPDLGKGTVILKDGNYQIDSVPFFPSTLIWAPRTQIMADVFGRLGASFYSLNDLNPDGTANYHLNSQIQQIKKQQALNTAPISFLTLHELPKWLRENHPDVSQGGRFFVQYDIDNPYVTQAIKRLYEVMIPPLAEACGETPMVHLLANEPHFATIKGGWESNGLSDYTVRHFHDWLKKKYLTVTKLNHYHGENYRGFDEVLFTLKMPVEERQVDPNLRGTAVWYDWIRFNHDRVNQWFTFLKEQCQANDPNQSPVSIKVLGYSLSQATRDGGMDMEYLTKLQDIVGADLRCTPLGAGINGKTELGDIPKTAWQSQFSYDWAEQTMFLDFSKSLCPEKLFYDSEWHGFSSVSWRHCEIERDYVRSALWLAFSHGMGMIDAWLWGRKEDGALNNWADHFCEFSTQPIAADAFARTMKELNAFAPQVLEFSKVDRTFMIYYCEEAAIQDQNYTRGLHDAYEALKLLNWRCGFTTPSEIHKLDPAKQTVVVTPISHINDNSLRQLREFAQAGGKVVLTDAEGSFLKSELAIPRNENLSFAYKSLLHGNYKELMETFENEISHLNTSNDLPVSIIDLNGDPSFGVIVQQIQNYQSGKRYILLNNISKETKTVKIATEKSGFKEITDIITAKPVSSDIELRPKEVLLLECQ</sequence>
<accession>A0AAQ3QV91</accession>
<dbReference type="Gene3D" id="3.40.50.880">
    <property type="match status" value="1"/>
</dbReference>
<keyword evidence="1 4" id="KW-0378">Hydrolase</keyword>
<evidence type="ECO:0000259" key="3">
    <source>
        <dbReference type="Pfam" id="PF02449"/>
    </source>
</evidence>
<proteinExistence type="predicted"/>
<organism evidence="4 5">
    <name type="scientific">Rubellicoccus peritrichatus</name>
    <dbReference type="NCBI Taxonomy" id="3080537"/>
    <lineage>
        <taxon>Bacteria</taxon>
        <taxon>Pseudomonadati</taxon>
        <taxon>Verrucomicrobiota</taxon>
        <taxon>Opitutia</taxon>
        <taxon>Puniceicoccales</taxon>
        <taxon>Cerasicoccaceae</taxon>
        <taxon>Rubellicoccus</taxon>
    </lineage>
</organism>
<keyword evidence="5" id="KW-1185">Reference proteome</keyword>
<dbReference type="EMBL" id="CP136920">
    <property type="protein sequence ID" value="WOO40622.1"/>
    <property type="molecule type" value="Genomic_DNA"/>
</dbReference>
<dbReference type="Proteomes" id="UP001304300">
    <property type="component" value="Chromosome"/>
</dbReference>
<dbReference type="GO" id="GO:0009341">
    <property type="term" value="C:beta-galactosidase complex"/>
    <property type="evidence" value="ECO:0007669"/>
    <property type="project" value="InterPro"/>
</dbReference>
<reference evidence="4 5" key="1">
    <citation type="submission" date="2023-10" db="EMBL/GenBank/DDBJ databases">
        <title>Rubellicoccus peritrichatus gen. nov., sp. nov., isolated from an algae of coral reef tank.</title>
        <authorList>
            <person name="Luo J."/>
        </authorList>
    </citation>
    <scope>NUCLEOTIDE SEQUENCE [LARGE SCALE GENOMIC DNA]</scope>
    <source>
        <strain evidence="4 5">CR14</strain>
    </source>
</reference>
<dbReference type="Pfam" id="PF02449">
    <property type="entry name" value="Glyco_hydro_42"/>
    <property type="match status" value="1"/>
</dbReference>
<dbReference type="GO" id="GO:0004565">
    <property type="term" value="F:beta-galactosidase activity"/>
    <property type="evidence" value="ECO:0007669"/>
    <property type="project" value="UniProtKB-EC"/>
</dbReference>
<dbReference type="InterPro" id="IPR013529">
    <property type="entry name" value="Glyco_hydro_42_N"/>
</dbReference>
<dbReference type="InterPro" id="IPR029062">
    <property type="entry name" value="Class_I_gatase-like"/>
</dbReference>
<evidence type="ECO:0000256" key="2">
    <source>
        <dbReference type="ARBA" id="ARBA00023295"/>
    </source>
</evidence>
<evidence type="ECO:0000313" key="4">
    <source>
        <dbReference type="EMBL" id="WOO40622.1"/>
    </source>
</evidence>
<dbReference type="RefSeq" id="WP_317832745.1">
    <property type="nucleotide sequence ID" value="NZ_CP136920.1"/>
</dbReference>
<name>A0AAQ3QV91_9BACT</name>
<gene>
    <name evidence="4" type="ORF">RZN69_18525</name>
</gene>
<dbReference type="Gene3D" id="3.20.20.80">
    <property type="entry name" value="Glycosidases"/>
    <property type="match status" value="1"/>
</dbReference>
<dbReference type="AlphaFoldDB" id="A0AAQ3QV91"/>
<evidence type="ECO:0000256" key="1">
    <source>
        <dbReference type="ARBA" id="ARBA00022801"/>
    </source>
</evidence>
<feature type="domain" description="Glycoside hydrolase family 42 N-terminal" evidence="3">
    <location>
        <begin position="206"/>
        <end position="503"/>
    </location>
</feature>
<evidence type="ECO:0000313" key="5">
    <source>
        <dbReference type="Proteomes" id="UP001304300"/>
    </source>
</evidence>
<protein>
    <submittedName>
        <fullName evidence="4">Beta-galactosidase</fullName>
        <ecNumber evidence="4">3.2.1.23</ecNumber>
    </submittedName>
</protein>
<dbReference type="EC" id="3.2.1.23" evidence="4"/>
<keyword evidence="2 4" id="KW-0326">Glycosidase</keyword>
<dbReference type="SUPFAM" id="SSF51445">
    <property type="entry name" value="(Trans)glycosidases"/>
    <property type="match status" value="1"/>
</dbReference>